<sequence>MSRLDLPMEWSLWGDPMGMCAEEGCMPLRDALTIVGCKQFSFKESENSGSIRATVSVLLWSRADASCVPHSVSGCLLQYYFKNTEKPKRGRAMKQQQVETWAAQWARDGGMTGQDVNRTTTIVVWFVRICVSSVEWRNRAFGSQFKM</sequence>
<protein>
    <submittedName>
        <fullName evidence="1">Uncharacterized protein</fullName>
    </submittedName>
</protein>
<keyword evidence="2" id="KW-1185">Reference proteome</keyword>
<reference evidence="1 2" key="1">
    <citation type="submission" date="2014-11" db="EMBL/GenBank/DDBJ databases">
        <title>Genetic blueprint of the zoonotic pathogen Toxocara canis.</title>
        <authorList>
            <person name="Zhu X.-Q."/>
            <person name="Korhonen P.K."/>
            <person name="Cai H."/>
            <person name="Young N.D."/>
            <person name="Nejsum P."/>
            <person name="von Samson-Himmelstjerna G."/>
            <person name="Boag P.R."/>
            <person name="Tan P."/>
            <person name="Li Q."/>
            <person name="Min J."/>
            <person name="Yang Y."/>
            <person name="Wang X."/>
            <person name="Fang X."/>
            <person name="Hall R.S."/>
            <person name="Hofmann A."/>
            <person name="Sternberg P.W."/>
            <person name="Jex A.R."/>
            <person name="Gasser R.B."/>
        </authorList>
    </citation>
    <scope>NUCLEOTIDE SEQUENCE [LARGE SCALE GENOMIC DNA]</scope>
    <source>
        <strain evidence="1">PN_DK_2014</strain>
    </source>
</reference>
<dbReference type="EMBL" id="JPKZ01020809">
    <property type="protein sequence ID" value="KHN71761.1"/>
    <property type="molecule type" value="Genomic_DNA"/>
</dbReference>
<accession>A0A0B2UL67</accession>
<proteinExistence type="predicted"/>
<comment type="caution">
    <text evidence="1">The sequence shown here is derived from an EMBL/GenBank/DDBJ whole genome shotgun (WGS) entry which is preliminary data.</text>
</comment>
<evidence type="ECO:0000313" key="1">
    <source>
        <dbReference type="EMBL" id="KHN71761.1"/>
    </source>
</evidence>
<gene>
    <name evidence="1" type="ORF">Tcan_06266</name>
</gene>
<name>A0A0B2UL67_TOXCA</name>
<dbReference type="Proteomes" id="UP000031036">
    <property type="component" value="Unassembled WGS sequence"/>
</dbReference>
<organism evidence="1 2">
    <name type="scientific">Toxocara canis</name>
    <name type="common">Canine roundworm</name>
    <dbReference type="NCBI Taxonomy" id="6265"/>
    <lineage>
        <taxon>Eukaryota</taxon>
        <taxon>Metazoa</taxon>
        <taxon>Ecdysozoa</taxon>
        <taxon>Nematoda</taxon>
        <taxon>Chromadorea</taxon>
        <taxon>Rhabditida</taxon>
        <taxon>Spirurina</taxon>
        <taxon>Ascaridomorpha</taxon>
        <taxon>Ascaridoidea</taxon>
        <taxon>Toxocaridae</taxon>
        <taxon>Toxocara</taxon>
    </lineage>
</organism>
<evidence type="ECO:0000313" key="2">
    <source>
        <dbReference type="Proteomes" id="UP000031036"/>
    </source>
</evidence>
<dbReference type="AlphaFoldDB" id="A0A0B2UL67"/>